<feature type="binding site" evidence="4">
    <location>
        <position position="139"/>
    </location>
    <ligand>
        <name>substrate</name>
    </ligand>
</feature>
<dbReference type="GO" id="GO:0016597">
    <property type="term" value="F:amino acid binding"/>
    <property type="evidence" value="ECO:0007669"/>
    <property type="project" value="TreeGrafter"/>
</dbReference>
<evidence type="ECO:0000256" key="4">
    <source>
        <dbReference type="PIRSR" id="PIRSR633199-2"/>
    </source>
</evidence>
<dbReference type="AlphaFoldDB" id="A0AAU7S6A4"/>
<proteinExistence type="inferred from homology"/>
<dbReference type="Gene3D" id="3.75.10.10">
    <property type="entry name" value="L-arginine/glycine Amidinotransferase, Chain A"/>
    <property type="match status" value="1"/>
</dbReference>
<dbReference type="PANTHER" id="PTHR12737">
    <property type="entry name" value="DIMETHYLARGININE DIMETHYLAMINOHYDROLASE"/>
    <property type="match status" value="1"/>
</dbReference>
<reference evidence="5" key="1">
    <citation type="submission" date="2024-06" db="EMBL/GenBank/DDBJ databases">
        <authorList>
            <person name="Li T."/>
            <person name="Gao R."/>
        </authorList>
    </citation>
    <scope>NUCLEOTIDE SEQUENCE</scope>
    <source>
        <strain evidence="5">ZPR3</strain>
        <plasmid evidence="5">unnamed4</plasmid>
    </source>
</reference>
<keyword evidence="5" id="KW-0614">Plasmid</keyword>
<dbReference type="Pfam" id="PF02274">
    <property type="entry name" value="ADI"/>
    <property type="match status" value="1"/>
</dbReference>
<dbReference type="InterPro" id="IPR033199">
    <property type="entry name" value="DDAH-like"/>
</dbReference>
<dbReference type="GO" id="GO:0000052">
    <property type="term" value="P:citrulline metabolic process"/>
    <property type="evidence" value="ECO:0007669"/>
    <property type="project" value="TreeGrafter"/>
</dbReference>
<feature type="binding site" evidence="4">
    <location>
        <begin position="73"/>
        <end position="74"/>
    </location>
    <ligand>
        <name>substrate</name>
    </ligand>
</feature>
<dbReference type="GO" id="GO:0006525">
    <property type="term" value="P:arginine metabolic process"/>
    <property type="evidence" value="ECO:0007669"/>
    <property type="project" value="TreeGrafter"/>
</dbReference>
<sequence length="274" mass="29381">MSQTRSVYEFNSAIVREPCTSVVNGLRADDRGGPTYEGIKVEHDAYIAAMRDAGVEVTVLPPLEAFPDSIFVEDPALVFTNGAILLRPGTPSRVNETAEIAPVLREKFETVLELPAPGQADGGDIMYTPNGVLIGLSARTDKIGAEALVACIEKLGGKARIAETPKGVLHFKTASSLLDDETVIATAALADAAVFEGFRKIVVPAGEEPAANVLRVNDVVFASAYYPRTLEILDSHGYKVVPLKTAEIEKIDAGLSCMSLRWYRQGVRSGNHVI</sequence>
<protein>
    <submittedName>
        <fullName evidence="5">Arginine deiminase family protein</fullName>
    </submittedName>
</protein>
<dbReference type="GO" id="GO:0016403">
    <property type="term" value="F:dimethylargininase activity"/>
    <property type="evidence" value="ECO:0007669"/>
    <property type="project" value="TreeGrafter"/>
</dbReference>
<geneLocation type="plasmid" evidence="5">
    <name>unnamed4</name>
</geneLocation>
<dbReference type="GO" id="GO:0045429">
    <property type="term" value="P:positive regulation of nitric oxide biosynthetic process"/>
    <property type="evidence" value="ECO:0007669"/>
    <property type="project" value="TreeGrafter"/>
</dbReference>
<keyword evidence="2" id="KW-0378">Hydrolase</keyword>
<evidence type="ECO:0000256" key="1">
    <source>
        <dbReference type="ARBA" id="ARBA00008532"/>
    </source>
</evidence>
<accession>A0AAU7S6A4</accession>
<evidence type="ECO:0000256" key="2">
    <source>
        <dbReference type="ARBA" id="ARBA00022801"/>
    </source>
</evidence>
<dbReference type="RefSeq" id="WP_349963209.1">
    <property type="nucleotide sequence ID" value="NZ_CP157964.1"/>
</dbReference>
<dbReference type="SUPFAM" id="SSF55909">
    <property type="entry name" value="Pentein"/>
    <property type="match status" value="1"/>
</dbReference>
<dbReference type="EMBL" id="CP157964">
    <property type="protein sequence ID" value="XBT97951.1"/>
    <property type="molecule type" value="Genomic_DNA"/>
</dbReference>
<feature type="binding site" evidence="4">
    <location>
        <position position="68"/>
    </location>
    <ligand>
        <name>substrate</name>
    </ligand>
</feature>
<gene>
    <name evidence="5" type="ORF">ABM479_34275</name>
</gene>
<feature type="active site" description="Nucleophile" evidence="3">
    <location>
        <position position="257"/>
    </location>
</feature>
<feature type="binding site" evidence="4">
    <location>
        <position position="251"/>
    </location>
    <ligand>
        <name>substrate</name>
    </ligand>
</feature>
<organism evidence="5">
    <name type="scientific">Rhizobium sp. ZPR3</name>
    <dbReference type="NCBI Taxonomy" id="3158967"/>
    <lineage>
        <taxon>Bacteria</taxon>
        <taxon>Pseudomonadati</taxon>
        <taxon>Pseudomonadota</taxon>
        <taxon>Alphaproteobacteria</taxon>
        <taxon>Hyphomicrobiales</taxon>
        <taxon>Rhizobiaceae</taxon>
        <taxon>Rhizobium/Agrobacterium group</taxon>
        <taxon>Rhizobium</taxon>
    </lineage>
</organism>
<feature type="active site" description="Proton donor" evidence="3">
    <location>
        <position position="170"/>
    </location>
</feature>
<feature type="binding site" evidence="4">
    <location>
        <position position="26"/>
    </location>
    <ligand>
        <name>substrate</name>
    </ligand>
</feature>
<evidence type="ECO:0000256" key="3">
    <source>
        <dbReference type="PIRSR" id="PIRSR633199-1"/>
    </source>
</evidence>
<comment type="similarity">
    <text evidence="1">Belongs to the DDAH family.</text>
</comment>
<feature type="binding site" evidence="4">
    <location>
        <position position="93"/>
    </location>
    <ligand>
        <name>substrate</name>
    </ligand>
</feature>
<evidence type="ECO:0000313" key="5">
    <source>
        <dbReference type="EMBL" id="XBT97951.1"/>
    </source>
</evidence>
<name>A0AAU7S6A4_9HYPH</name>
<dbReference type="PANTHER" id="PTHR12737:SF9">
    <property type="entry name" value="DIMETHYLARGININASE"/>
    <property type="match status" value="1"/>
</dbReference>